<gene>
    <name evidence="4" type="ORF">L0664_09240</name>
</gene>
<feature type="compositionally biased region" description="Basic and acidic residues" evidence="3">
    <location>
        <begin position="369"/>
        <end position="378"/>
    </location>
</feature>
<feature type="region of interest" description="Disordered" evidence="3">
    <location>
        <begin position="360"/>
        <end position="395"/>
    </location>
</feature>
<dbReference type="InterPro" id="IPR001343">
    <property type="entry name" value="Hemolysn_Ca-bd"/>
</dbReference>
<protein>
    <recommendedName>
        <fullName evidence="6">LTD domain-containing protein</fullName>
    </recommendedName>
</protein>
<reference evidence="4 5" key="1">
    <citation type="submission" date="2022-01" db="EMBL/GenBank/DDBJ databases">
        <title>Octadecabacter sp. nov., isolated from a marine alga.</title>
        <authorList>
            <person name="Jin M.S."/>
            <person name="Kim H.M."/>
            <person name="Han D.M."/>
            <person name="Jung J.J."/>
            <person name="Jeon C.O."/>
        </authorList>
    </citation>
    <scope>NUCLEOTIDE SEQUENCE [LARGE SCALE GENOMIC DNA]</scope>
    <source>
        <strain evidence="4 5">G9-8</strain>
    </source>
</reference>
<dbReference type="PROSITE" id="PS00330">
    <property type="entry name" value="HEMOLYSIN_CALCIUM"/>
    <property type="match status" value="6"/>
</dbReference>
<keyword evidence="2" id="KW-0964">Secreted</keyword>
<dbReference type="Pfam" id="PF00353">
    <property type="entry name" value="HemolysinCabind"/>
    <property type="match status" value="4"/>
</dbReference>
<dbReference type="InterPro" id="IPR050557">
    <property type="entry name" value="RTX_toxin/Mannuronan_C5-epim"/>
</dbReference>
<proteinExistence type="predicted"/>
<comment type="caution">
    <text evidence="4">The sequence shown here is derived from an EMBL/GenBank/DDBJ whole genome shotgun (WGS) entry which is preliminary data.</text>
</comment>
<keyword evidence="5" id="KW-1185">Reference proteome</keyword>
<feature type="region of interest" description="Disordered" evidence="3">
    <location>
        <begin position="293"/>
        <end position="312"/>
    </location>
</feature>
<evidence type="ECO:0000256" key="2">
    <source>
        <dbReference type="ARBA" id="ARBA00022525"/>
    </source>
</evidence>
<dbReference type="RefSeq" id="WP_235225453.1">
    <property type="nucleotide sequence ID" value="NZ_JAKGAQ010000002.1"/>
</dbReference>
<dbReference type="InterPro" id="IPR011049">
    <property type="entry name" value="Serralysin-like_metalloprot_C"/>
</dbReference>
<evidence type="ECO:0000313" key="5">
    <source>
        <dbReference type="Proteomes" id="UP001200557"/>
    </source>
</evidence>
<name>A0ABS9CXW4_9RHOB</name>
<evidence type="ECO:0000256" key="1">
    <source>
        <dbReference type="ARBA" id="ARBA00004613"/>
    </source>
</evidence>
<dbReference type="Proteomes" id="UP001200557">
    <property type="component" value="Unassembled WGS sequence"/>
</dbReference>
<dbReference type="Gene3D" id="2.150.10.10">
    <property type="entry name" value="Serralysin-like metalloprotease, C-terminal"/>
    <property type="match status" value="4"/>
</dbReference>
<sequence length="524" mass="53597">MSVADLKITELLFNTGPTGFQFIEVTNTGATAVSSQDFFVGNDDFGPAYFEGNFGPDIQIAAGASIVLVPVVPDFSEEVFEPPVPVTQAEFEAVYGPLPAGAVFLSYPAFLAPVEGNLFTGNTSYTIGGNDVFGDSVFIPDGGTVGQSAQIDSAGVITFGTPTPGATGLVVPVGPTSGDDVLFGGDAPTTIDLMDGNDTWTGVASTDEFVVGMYIDSILGGSGDDSIFGGLGNDLINAGRDNDLVDAGEGNDKVWAGQGDDEVYGGTGADRLNGNSGDDEIYGGNGGDIIRGGKGEDYIEGGGQSDKIWGGSQADEIYGDTGNDYINGGAGFDLLFGGSGHDDLYGGTFDDVLYGGTGSDRLNGGSGDDELHGERSNDRLNGNSGDDSLYGGSGNDKLWGGSEDDVLFGGSQSDTLNGGTGEDILVGGLGNDILNGGQDADTFVFAGVTNSDIIEDFETGIDKIDFTAYGPVSDLDAVSIASQVGDDVVLDLGAQGDITLKDTNLADLSLDDFIYISDDIFVVG</sequence>
<comment type="subcellular location">
    <subcellularLocation>
        <location evidence="1">Secreted</location>
    </subcellularLocation>
</comment>
<dbReference type="InterPro" id="IPR018511">
    <property type="entry name" value="Hemolysin-typ_Ca-bd_CS"/>
</dbReference>
<feature type="region of interest" description="Disordered" evidence="3">
    <location>
        <begin position="265"/>
        <end position="287"/>
    </location>
</feature>
<accession>A0ABS9CXW4</accession>
<dbReference type="PRINTS" id="PR00313">
    <property type="entry name" value="CABNDNGRPT"/>
</dbReference>
<dbReference type="PANTHER" id="PTHR38340:SF1">
    <property type="entry name" value="S-LAYER PROTEIN"/>
    <property type="match status" value="1"/>
</dbReference>
<dbReference type="SUPFAM" id="SSF51120">
    <property type="entry name" value="beta-Roll"/>
    <property type="match status" value="2"/>
</dbReference>
<evidence type="ECO:0000313" key="4">
    <source>
        <dbReference type="EMBL" id="MCF2871245.1"/>
    </source>
</evidence>
<organism evidence="4 5">
    <name type="scientific">Octadecabacter dasysiphoniae</name>
    <dbReference type="NCBI Taxonomy" id="2909341"/>
    <lineage>
        <taxon>Bacteria</taxon>
        <taxon>Pseudomonadati</taxon>
        <taxon>Pseudomonadota</taxon>
        <taxon>Alphaproteobacteria</taxon>
        <taxon>Rhodobacterales</taxon>
        <taxon>Roseobacteraceae</taxon>
        <taxon>Octadecabacter</taxon>
    </lineage>
</organism>
<evidence type="ECO:0000256" key="3">
    <source>
        <dbReference type="SAM" id="MobiDB-lite"/>
    </source>
</evidence>
<dbReference type="PANTHER" id="PTHR38340">
    <property type="entry name" value="S-LAYER PROTEIN"/>
    <property type="match status" value="1"/>
</dbReference>
<evidence type="ECO:0008006" key="6">
    <source>
        <dbReference type="Google" id="ProtNLM"/>
    </source>
</evidence>
<dbReference type="EMBL" id="JAKGAQ010000002">
    <property type="protein sequence ID" value="MCF2871245.1"/>
    <property type="molecule type" value="Genomic_DNA"/>
</dbReference>